<dbReference type="AlphaFoldDB" id="A0AAV0RNM4"/>
<organism evidence="1 2">
    <name type="scientific">Linum tenue</name>
    <dbReference type="NCBI Taxonomy" id="586396"/>
    <lineage>
        <taxon>Eukaryota</taxon>
        <taxon>Viridiplantae</taxon>
        <taxon>Streptophyta</taxon>
        <taxon>Embryophyta</taxon>
        <taxon>Tracheophyta</taxon>
        <taxon>Spermatophyta</taxon>
        <taxon>Magnoliopsida</taxon>
        <taxon>eudicotyledons</taxon>
        <taxon>Gunneridae</taxon>
        <taxon>Pentapetalae</taxon>
        <taxon>rosids</taxon>
        <taxon>fabids</taxon>
        <taxon>Malpighiales</taxon>
        <taxon>Linaceae</taxon>
        <taxon>Linum</taxon>
    </lineage>
</organism>
<sequence length="66" mass="7581">MWLPYGHNPGQVVPRSLYRGVIRFGDVTEFYDPTRCLRQFGYRQVVPGPPVIPTYAFRPTSVTGYC</sequence>
<gene>
    <name evidence="1" type="ORF">LITE_LOCUS49085</name>
</gene>
<evidence type="ECO:0000313" key="2">
    <source>
        <dbReference type="Proteomes" id="UP001154282"/>
    </source>
</evidence>
<keyword evidence="2" id="KW-1185">Reference proteome</keyword>
<evidence type="ECO:0000313" key="1">
    <source>
        <dbReference type="EMBL" id="CAI0559163.1"/>
    </source>
</evidence>
<accession>A0AAV0RNM4</accession>
<reference evidence="1" key="1">
    <citation type="submission" date="2022-08" db="EMBL/GenBank/DDBJ databases">
        <authorList>
            <person name="Gutierrez-Valencia J."/>
        </authorList>
    </citation>
    <scope>NUCLEOTIDE SEQUENCE</scope>
</reference>
<dbReference type="Proteomes" id="UP001154282">
    <property type="component" value="Unassembled WGS sequence"/>
</dbReference>
<proteinExistence type="predicted"/>
<protein>
    <submittedName>
        <fullName evidence="1">Uncharacterized protein</fullName>
    </submittedName>
</protein>
<name>A0AAV0RNM4_9ROSI</name>
<comment type="caution">
    <text evidence="1">The sequence shown here is derived from an EMBL/GenBank/DDBJ whole genome shotgun (WGS) entry which is preliminary data.</text>
</comment>
<dbReference type="EMBL" id="CAMGYJ010000011">
    <property type="protein sequence ID" value="CAI0559163.1"/>
    <property type="molecule type" value="Genomic_DNA"/>
</dbReference>